<dbReference type="SUPFAM" id="SSF51717">
    <property type="entry name" value="Dihydropteroate synthetase-like"/>
    <property type="match status" value="1"/>
</dbReference>
<dbReference type="NCBIfam" id="TIGR01496">
    <property type="entry name" value="DHPS"/>
    <property type="match status" value="1"/>
</dbReference>
<comment type="catalytic activity">
    <reaction evidence="1">
        <text>(7,8-dihydropterin-6-yl)methyl diphosphate + 4-aminobenzoate = 7,8-dihydropteroate + diphosphate</text>
        <dbReference type="Rhea" id="RHEA:19949"/>
        <dbReference type="ChEBI" id="CHEBI:17836"/>
        <dbReference type="ChEBI" id="CHEBI:17839"/>
        <dbReference type="ChEBI" id="CHEBI:33019"/>
        <dbReference type="ChEBI" id="CHEBI:72950"/>
        <dbReference type="EC" id="2.5.1.15"/>
    </reaction>
</comment>
<keyword evidence="6 9" id="KW-0479">Metal-binding</keyword>
<dbReference type="GO" id="GO:0046872">
    <property type="term" value="F:metal ion binding"/>
    <property type="evidence" value="ECO:0007669"/>
    <property type="project" value="UniProtKB-KW"/>
</dbReference>
<evidence type="ECO:0000256" key="7">
    <source>
        <dbReference type="ARBA" id="ARBA00022842"/>
    </source>
</evidence>
<dbReference type="PROSITE" id="PS00793">
    <property type="entry name" value="DHPS_2"/>
    <property type="match status" value="1"/>
</dbReference>
<gene>
    <name evidence="11" type="primary">folP</name>
    <name evidence="11" type="ORF">GEV01_19900</name>
</gene>
<reference evidence="11 12" key="1">
    <citation type="submission" date="2019-10" db="EMBL/GenBank/DDBJ databases">
        <title>Two novel species isolated from a subtropical stream in China.</title>
        <authorList>
            <person name="Lu H."/>
        </authorList>
    </citation>
    <scope>NUCLEOTIDE SEQUENCE [LARGE SCALE GENOMIC DNA]</scope>
    <source>
        <strain evidence="11 12">FT103W</strain>
    </source>
</reference>
<dbReference type="Gene3D" id="3.20.20.20">
    <property type="entry name" value="Dihydropteroate synthase-like"/>
    <property type="match status" value="1"/>
</dbReference>
<keyword evidence="8 9" id="KW-0289">Folate biosynthesis</keyword>
<comment type="function">
    <text evidence="9">Catalyzes the condensation of para-aminobenzoate (pABA) with 6-hydroxymethyl-7,8-dihydropterin diphosphate (DHPt-PP) to form 7,8-dihydropteroate (H2Pte), the immediate precursor of folate derivatives.</text>
</comment>
<dbReference type="GO" id="GO:0046656">
    <property type="term" value="P:folic acid biosynthetic process"/>
    <property type="evidence" value="ECO:0007669"/>
    <property type="project" value="UniProtKB-KW"/>
</dbReference>
<dbReference type="InterPro" id="IPR045031">
    <property type="entry name" value="DHP_synth-like"/>
</dbReference>
<keyword evidence="12" id="KW-1185">Reference proteome</keyword>
<dbReference type="Proteomes" id="UP000444318">
    <property type="component" value="Unassembled WGS sequence"/>
</dbReference>
<evidence type="ECO:0000256" key="5">
    <source>
        <dbReference type="ARBA" id="ARBA00022679"/>
    </source>
</evidence>
<comment type="caution">
    <text evidence="11">The sequence shown here is derived from an EMBL/GenBank/DDBJ whole genome shotgun (WGS) entry which is preliminary data.</text>
</comment>
<evidence type="ECO:0000256" key="8">
    <source>
        <dbReference type="ARBA" id="ARBA00022909"/>
    </source>
</evidence>
<evidence type="ECO:0000256" key="6">
    <source>
        <dbReference type="ARBA" id="ARBA00022723"/>
    </source>
</evidence>
<organism evidence="11 12">
    <name type="scientific">Rugamonas rivuli</name>
    <dbReference type="NCBI Taxonomy" id="2743358"/>
    <lineage>
        <taxon>Bacteria</taxon>
        <taxon>Pseudomonadati</taxon>
        <taxon>Pseudomonadota</taxon>
        <taxon>Betaproteobacteria</taxon>
        <taxon>Burkholderiales</taxon>
        <taxon>Oxalobacteraceae</taxon>
        <taxon>Telluria group</taxon>
        <taxon>Rugamonas</taxon>
    </lineage>
</organism>
<dbReference type="PROSITE" id="PS50972">
    <property type="entry name" value="PTERIN_BINDING"/>
    <property type="match status" value="1"/>
</dbReference>
<evidence type="ECO:0000313" key="11">
    <source>
        <dbReference type="EMBL" id="MQA21777.1"/>
    </source>
</evidence>
<feature type="domain" description="Pterin-binding" evidence="10">
    <location>
        <begin position="21"/>
        <end position="273"/>
    </location>
</feature>
<dbReference type="InterPro" id="IPR000489">
    <property type="entry name" value="Pterin-binding_dom"/>
</dbReference>
<dbReference type="EC" id="2.5.1.15" evidence="4 9"/>
<protein>
    <recommendedName>
        <fullName evidence="4 9">Dihydropteroate synthase</fullName>
        <shortName evidence="9">DHPS</shortName>
        <ecNumber evidence="4 9">2.5.1.15</ecNumber>
    </recommendedName>
    <alternativeName>
        <fullName evidence="9">Dihydropteroate pyrophosphorylase</fullName>
    </alternativeName>
</protein>
<dbReference type="AlphaFoldDB" id="A0A843SLX3"/>
<dbReference type="CDD" id="cd00739">
    <property type="entry name" value="DHPS"/>
    <property type="match status" value="1"/>
</dbReference>
<dbReference type="EMBL" id="WHUF01000005">
    <property type="protein sequence ID" value="MQA21777.1"/>
    <property type="molecule type" value="Genomic_DNA"/>
</dbReference>
<evidence type="ECO:0000256" key="4">
    <source>
        <dbReference type="ARBA" id="ARBA00012458"/>
    </source>
</evidence>
<dbReference type="InterPro" id="IPR006390">
    <property type="entry name" value="DHP_synth_dom"/>
</dbReference>
<dbReference type="PROSITE" id="PS00792">
    <property type="entry name" value="DHPS_1"/>
    <property type="match status" value="1"/>
</dbReference>
<name>A0A843SLX3_9BURK</name>
<evidence type="ECO:0000259" key="10">
    <source>
        <dbReference type="PROSITE" id="PS50972"/>
    </source>
</evidence>
<dbReference type="PANTHER" id="PTHR20941">
    <property type="entry name" value="FOLATE SYNTHESIS PROTEINS"/>
    <property type="match status" value="1"/>
</dbReference>
<evidence type="ECO:0000313" key="12">
    <source>
        <dbReference type="Proteomes" id="UP000444318"/>
    </source>
</evidence>
<evidence type="ECO:0000256" key="9">
    <source>
        <dbReference type="RuleBase" id="RU361205"/>
    </source>
</evidence>
<dbReference type="InterPro" id="IPR011005">
    <property type="entry name" value="Dihydropteroate_synth-like_sf"/>
</dbReference>
<keyword evidence="5 9" id="KW-0808">Transferase</keyword>
<dbReference type="GO" id="GO:0046654">
    <property type="term" value="P:tetrahydrofolate biosynthetic process"/>
    <property type="evidence" value="ECO:0007669"/>
    <property type="project" value="UniProtKB-UniPathway"/>
</dbReference>
<keyword evidence="7 9" id="KW-0460">Magnesium</keyword>
<comment type="pathway">
    <text evidence="3 9">Cofactor biosynthesis; tetrahydrofolate biosynthesis; 7,8-dihydrofolate from 2-amino-4-hydroxy-6-hydroxymethyl-7,8-dihydropteridine diphosphate and 4-aminobenzoate: step 1/2.</text>
</comment>
<evidence type="ECO:0000256" key="1">
    <source>
        <dbReference type="ARBA" id="ARBA00000012"/>
    </source>
</evidence>
<comment type="cofactor">
    <cofactor evidence="2 9">
        <name>Mg(2+)</name>
        <dbReference type="ChEBI" id="CHEBI:18420"/>
    </cofactor>
</comment>
<evidence type="ECO:0000256" key="2">
    <source>
        <dbReference type="ARBA" id="ARBA00001946"/>
    </source>
</evidence>
<dbReference type="RefSeq" id="WP_152807302.1">
    <property type="nucleotide sequence ID" value="NZ_WHUF01000005.1"/>
</dbReference>
<accession>A0A843SLX3</accession>
<dbReference type="PANTHER" id="PTHR20941:SF1">
    <property type="entry name" value="FOLIC ACID SYNTHESIS PROTEIN FOL1"/>
    <property type="match status" value="1"/>
</dbReference>
<dbReference type="Pfam" id="PF00809">
    <property type="entry name" value="Pterin_bind"/>
    <property type="match status" value="1"/>
</dbReference>
<evidence type="ECO:0000256" key="3">
    <source>
        <dbReference type="ARBA" id="ARBA00004763"/>
    </source>
</evidence>
<proteinExistence type="inferred from homology"/>
<dbReference type="GO" id="GO:0004156">
    <property type="term" value="F:dihydropteroate synthase activity"/>
    <property type="evidence" value="ECO:0007669"/>
    <property type="project" value="UniProtKB-EC"/>
</dbReference>
<sequence length="283" mass="30540">MRSTLQFGRFNYPWRGDRVRARVMGILNVTPDSFSDGGQHQSLEFAISHAEQMILDGVDIIDVGGESSRPGAPPLPLEQELQRVMPVLYALRDIGPAISVDTYKPQVMREAIIAGVDMINDINGFRAPGAIDAVRDSDCGLCIMHMQSDPQHMQLAPSYTDVVAEVIAFLRERIATLTAAGIDPRRLCIDPGFGFGKTVEHNYALLKATGQLIAELNVPLLAGLSRKSMVGAVTGKPVEQRMAGSVGGALAAVAQGALIVRVHDVAETVDALKVWQAGFNLQR</sequence>
<dbReference type="GO" id="GO:0005829">
    <property type="term" value="C:cytosol"/>
    <property type="evidence" value="ECO:0007669"/>
    <property type="project" value="TreeGrafter"/>
</dbReference>
<comment type="similarity">
    <text evidence="9">Belongs to the DHPS family.</text>
</comment>
<dbReference type="UniPathway" id="UPA00077">
    <property type="reaction ID" value="UER00156"/>
</dbReference>